<dbReference type="Proteomes" id="UP000663832">
    <property type="component" value="Unassembled WGS sequence"/>
</dbReference>
<dbReference type="EMBL" id="CAJNOM010000449">
    <property type="protein sequence ID" value="CAF1444221.1"/>
    <property type="molecule type" value="Genomic_DNA"/>
</dbReference>
<keyword evidence="1" id="KW-0812">Transmembrane</keyword>
<protein>
    <submittedName>
        <fullName evidence="3">Uncharacterized protein</fullName>
    </submittedName>
</protein>
<evidence type="ECO:0000313" key="3">
    <source>
        <dbReference type="EMBL" id="CAF1444221.1"/>
    </source>
</evidence>
<feature type="transmembrane region" description="Helical" evidence="1">
    <location>
        <begin position="179"/>
        <end position="205"/>
    </location>
</feature>
<feature type="transmembrane region" description="Helical" evidence="1">
    <location>
        <begin position="63"/>
        <end position="83"/>
    </location>
</feature>
<name>A0A815P4W6_9BILA</name>
<dbReference type="EMBL" id="CAJNOI010000250">
    <property type="protein sequence ID" value="CAF1209303.1"/>
    <property type="molecule type" value="Genomic_DNA"/>
</dbReference>
<evidence type="ECO:0000313" key="4">
    <source>
        <dbReference type="Proteomes" id="UP000663832"/>
    </source>
</evidence>
<dbReference type="Proteomes" id="UP000663877">
    <property type="component" value="Unassembled WGS sequence"/>
</dbReference>
<reference evidence="3" key="1">
    <citation type="submission" date="2021-02" db="EMBL/GenBank/DDBJ databases">
        <authorList>
            <person name="Nowell W R."/>
        </authorList>
    </citation>
    <scope>NUCLEOTIDE SEQUENCE</scope>
</reference>
<proteinExistence type="predicted"/>
<dbReference type="OrthoDB" id="10022883at2759"/>
<gene>
    <name evidence="2" type="ORF">BJG266_LOCUS27351</name>
    <name evidence="3" type="ORF">QVE165_LOCUS39845</name>
</gene>
<evidence type="ECO:0000256" key="1">
    <source>
        <dbReference type="SAM" id="Phobius"/>
    </source>
</evidence>
<accession>A0A815P4W6</accession>
<feature type="transmembrane region" description="Helical" evidence="1">
    <location>
        <begin position="131"/>
        <end position="153"/>
    </location>
</feature>
<feature type="transmembrane region" description="Helical" evidence="1">
    <location>
        <begin position="12"/>
        <end position="30"/>
    </location>
</feature>
<keyword evidence="1" id="KW-1133">Transmembrane helix</keyword>
<comment type="caution">
    <text evidence="3">The sequence shown here is derived from an EMBL/GenBank/DDBJ whole genome shotgun (WGS) entry which is preliminary data.</text>
</comment>
<organism evidence="3 4">
    <name type="scientific">Adineta steineri</name>
    <dbReference type="NCBI Taxonomy" id="433720"/>
    <lineage>
        <taxon>Eukaryota</taxon>
        <taxon>Metazoa</taxon>
        <taxon>Spiralia</taxon>
        <taxon>Gnathifera</taxon>
        <taxon>Rotifera</taxon>
        <taxon>Eurotatoria</taxon>
        <taxon>Bdelloidea</taxon>
        <taxon>Adinetida</taxon>
        <taxon>Adinetidae</taxon>
        <taxon>Adineta</taxon>
    </lineage>
</organism>
<sequence length="228" mass="26305">MGCMICGAIYITYTYFSKQGLILIVLMYQYRPAYRYRVRYPHLIRRHPRLTPKEKRWRRKWPYVITLILATFMLLLTIIIFALEIASLSIDSSNTLSNTASTGAGIWCSISFFIAIAFMYLLVFIYNCSHLWATFTLATHSIAFIFICILIGLDANAVTPYNTMISTAPTKIQVLKAQLAMSILMLLFPILFLSIYIYTAFVILLPRRRAHVNLVYPPVSYPARLVKY</sequence>
<feature type="transmembrane region" description="Helical" evidence="1">
    <location>
        <begin position="103"/>
        <end position="124"/>
    </location>
</feature>
<dbReference type="AlphaFoldDB" id="A0A815P4W6"/>
<keyword evidence="1" id="KW-0472">Membrane</keyword>
<keyword evidence="4" id="KW-1185">Reference proteome</keyword>
<evidence type="ECO:0000313" key="2">
    <source>
        <dbReference type="EMBL" id="CAF1209303.1"/>
    </source>
</evidence>